<dbReference type="PROSITE" id="PS50949">
    <property type="entry name" value="HTH_GNTR"/>
    <property type="match status" value="1"/>
</dbReference>
<gene>
    <name evidence="5" type="ORF">SAMN05216508_10750</name>
</gene>
<dbReference type="Proteomes" id="UP000198817">
    <property type="component" value="Unassembled WGS sequence"/>
</dbReference>
<evidence type="ECO:0000256" key="3">
    <source>
        <dbReference type="ARBA" id="ARBA00023163"/>
    </source>
</evidence>
<dbReference type="Gene3D" id="1.20.120.530">
    <property type="entry name" value="GntR ligand-binding domain-like"/>
    <property type="match status" value="1"/>
</dbReference>
<evidence type="ECO:0000256" key="1">
    <source>
        <dbReference type="ARBA" id="ARBA00023015"/>
    </source>
</evidence>
<name>A0A1I7GJK4_9FIRM</name>
<protein>
    <submittedName>
        <fullName evidence="5">Transcriptional regulator, GntR family</fullName>
    </submittedName>
</protein>
<dbReference type="SUPFAM" id="SSF46785">
    <property type="entry name" value="Winged helix' DNA-binding domain"/>
    <property type="match status" value="1"/>
</dbReference>
<evidence type="ECO:0000256" key="2">
    <source>
        <dbReference type="ARBA" id="ARBA00023125"/>
    </source>
</evidence>
<feature type="domain" description="HTH gntR-type" evidence="4">
    <location>
        <begin position="2"/>
        <end position="69"/>
    </location>
</feature>
<dbReference type="CDD" id="cd07377">
    <property type="entry name" value="WHTH_GntR"/>
    <property type="match status" value="1"/>
</dbReference>
<accession>A0A1I7GJK4</accession>
<dbReference type="InterPro" id="IPR011711">
    <property type="entry name" value="GntR_C"/>
</dbReference>
<dbReference type="PANTHER" id="PTHR43537:SF24">
    <property type="entry name" value="GLUCONATE OPERON TRANSCRIPTIONAL REPRESSOR"/>
    <property type="match status" value="1"/>
</dbReference>
<dbReference type="SUPFAM" id="SSF48008">
    <property type="entry name" value="GntR ligand-binding domain-like"/>
    <property type="match status" value="1"/>
</dbReference>
<keyword evidence="1" id="KW-0805">Transcription regulation</keyword>
<reference evidence="5 6" key="1">
    <citation type="submission" date="2016-10" db="EMBL/GenBank/DDBJ databases">
        <authorList>
            <person name="de Groot N.N."/>
        </authorList>
    </citation>
    <scope>NUCLEOTIDE SEQUENCE [LARGE SCALE GENOMIC DNA]</scope>
    <source>
        <strain evidence="5 6">KHGC13</strain>
    </source>
</reference>
<dbReference type="InterPro" id="IPR036390">
    <property type="entry name" value="WH_DNA-bd_sf"/>
</dbReference>
<dbReference type="GO" id="GO:0003700">
    <property type="term" value="F:DNA-binding transcription factor activity"/>
    <property type="evidence" value="ECO:0007669"/>
    <property type="project" value="InterPro"/>
</dbReference>
<evidence type="ECO:0000259" key="4">
    <source>
        <dbReference type="PROSITE" id="PS50949"/>
    </source>
</evidence>
<dbReference type="GeneID" id="78353784"/>
<dbReference type="InterPro" id="IPR036388">
    <property type="entry name" value="WH-like_DNA-bd_sf"/>
</dbReference>
<dbReference type="GO" id="GO:0003677">
    <property type="term" value="F:DNA binding"/>
    <property type="evidence" value="ECO:0007669"/>
    <property type="project" value="UniProtKB-KW"/>
</dbReference>
<dbReference type="SMART" id="SM00345">
    <property type="entry name" value="HTH_GNTR"/>
    <property type="match status" value="1"/>
</dbReference>
<sequence length="223" mass="26009">MGSLNEQAYQYLKQMITSGALDSSKVYSETRLARQLGMSRTPFRDAIQKLEQDRYIDIIPSTGFRIHRLTEKDVIETFQTRSSIEGYASYMLTKEYESPQAKILFLELENMISHMKLTYEQAKDDFNPSIPAFFNYDRKFHEAVIGYLGNAYLTNLFEGLIYQISRMAYLSLSHPGRPATTIREHEAILQTMRAGDLEHIYRRVLEHMDTPSRINMEDIRQVN</sequence>
<keyword evidence="2" id="KW-0238">DNA-binding</keyword>
<dbReference type="InterPro" id="IPR000524">
    <property type="entry name" value="Tscrpt_reg_HTH_GntR"/>
</dbReference>
<dbReference type="RefSeq" id="WP_163439670.1">
    <property type="nucleotide sequence ID" value="NZ_CACZKG010000014.1"/>
</dbReference>
<dbReference type="InterPro" id="IPR008920">
    <property type="entry name" value="TF_FadR/GntR_C"/>
</dbReference>
<evidence type="ECO:0000313" key="6">
    <source>
        <dbReference type="Proteomes" id="UP000198817"/>
    </source>
</evidence>
<dbReference type="Gene3D" id="1.10.10.10">
    <property type="entry name" value="Winged helix-like DNA-binding domain superfamily/Winged helix DNA-binding domain"/>
    <property type="match status" value="1"/>
</dbReference>
<organism evidence="5 6">
    <name type="scientific">Eubacterium pyruvativorans</name>
    <dbReference type="NCBI Taxonomy" id="155865"/>
    <lineage>
        <taxon>Bacteria</taxon>
        <taxon>Bacillati</taxon>
        <taxon>Bacillota</taxon>
        <taxon>Clostridia</taxon>
        <taxon>Eubacteriales</taxon>
        <taxon>Eubacteriaceae</taxon>
        <taxon>Eubacterium</taxon>
    </lineage>
</organism>
<dbReference type="AlphaFoldDB" id="A0A1I7GJK4"/>
<dbReference type="Pfam" id="PF00392">
    <property type="entry name" value="GntR"/>
    <property type="match status" value="1"/>
</dbReference>
<keyword evidence="3" id="KW-0804">Transcription</keyword>
<keyword evidence="6" id="KW-1185">Reference proteome</keyword>
<dbReference type="Pfam" id="PF07729">
    <property type="entry name" value="FCD"/>
    <property type="match status" value="1"/>
</dbReference>
<dbReference type="SMART" id="SM00895">
    <property type="entry name" value="FCD"/>
    <property type="match status" value="1"/>
</dbReference>
<dbReference type="STRING" id="155865.SAMN05216515_10950"/>
<dbReference type="PANTHER" id="PTHR43537">
    <property type="entry name" value="TRANSCRIPTIONAL REGULATOR, GNTR FAMILY"/>
    <property type="match status" value="1"/>
</dbReference>
<evidence type="ECO:0000313" key="5">
    <source>
        <dbReference type="EMBL" id="SFU48599.1"/>
    </source>
</evidence>
<proteinExistence type="predicted"/>
<dbReference type="EMBL" id="FPBT01000007">
    <property type="protein sequence ID" value="SFU48599.1"/>
    <property type="molecule type" value="Genomic_DNA"/>
</dbReference>